<dbReference type="Proteomes" id="UP000000707">
    <property type="component" value="Unassembled WGS sequence"/>
</dbReference>
<keyword evidence="2" id="KW-1185">Reference proteome</keyword>
<organism evidence="2">
    <name type="scientific">Candida tenuis (strain ATCC 10573 / BCRC 21748 / CBS 615 / JCM 9827 / NBRC 10315 / NRRL Y-1498 / VKM Y-70)</name>
    <name type="common">Yeast</name>
    <name type="synonym">Yamadazyma tenuis</name>
    <dbReference type="NCBI Taxonomy" id="590646"/>
    <lineage>
        <taxon>Eukaryota</taxon>
        <taxon>Fungi</taxon>
        <taxon>Dikarya</taxon>
        <taxon>Ascomycota</taxon>
        <taxon>Saccharomycotina</taxon>
        <taxon>Pichiomycetes</taxon>
        <taxon>Debaryomycetaceae</taxon>
        <taxon>Yamadazyma</taxon>
    </lineage>
</organism>
<evidence type="ECO:0000313" key="1">
    <source>
        <dbReference type="EMBL" id="EGV66595.1"/>
    </source>
</evidence>
<reference evidence="1 2" key="1">
    <citation type="journal article" date="2011" name="Proc. Natl. Acad. Sci. U.S.A.">
        <title>Comparative genomics of xylose-fermenting fungi for enhanced biofuel production.</title>
        <authorList>
            <person name="Wohlbach D.J."/>
            <person name="Kuo A."/>
            <person name="Sato T.K."/>
            <person name="Potts K.M."/>
            <person name="Salamov A.A."/>
            <person name="LaButti K.M."/>
            <person name="Sun H."/>
            <person name="Clum A."/>
            <person name="Pangilinan J.L."/>
            <person name="Lindquist E.A."/>
            <person name="Lucas S."/>
            <person name="Lapidus A."/>
            <person name="Jin M."/>
            <person name="Gunawan C."/>
            <person name="Balan V."/>
            <person name="Dale B.E."/>
            <person name="Jeffries T.W."/>
            <person name="Zinkel R."/>
            <person name="Barry K.W."/>
            <person name="Grigoriev I.V."/>
            <person name="Gasch A.P."/>
        </authorList>
    </citation>
    <scope>NUCLEOTIDE SEQUENCE [LARGE SCALE GENOMIC DNA]</scope>
    <source>
        <strain evidence="2">ATCC 10573 / BCRC 21748 / CBS 615 / JCM 9827 / NBRC 10315 / NRRL Y-1498 / VKM Y-70</strain>
    </source>
</reference>
<accession>G3AWR4</accession>
<proteinExistence type="predicted"/>
<dbReference type="OrthoDB" id="5576875at2759"/>
<name>G3AWR4_CANTC</name>
<dbReference type="eggNOG" id="ENOG502RARI">
    <property type="taxonomic scope" value="Eukaryota"/>
</dbReference>
<evidence type="ECO:0000313" key="2">
    <source>
        <dbReference type="Proteomes" id="UP000000707"/>
    </source>
</evidence>
<protein>
    <submittedName>
        <fullName evidence="1">Uncharacterized protein</fullName>
    </submittedName>
</protein>
<dbReference type="HOGENOM" id="CLU_141134_0_0_1"/>
<sequence>MDHTSLLVKAKQHQRKALKESETISTQLQHFVETAIRHNSRNDVNGSTLLDKITTIHLLDKEINNQLNNDIAVNFERLSTSKADLERAIRRTKRRLEGEPDMVSSFQSCAERIDQDLRILKQTLHIVEHNQDKK</sequence>
<dbReference type="AlphaFoldDB" id="G3AWR4"/>
<dbReference type="EMBL" id="GL996510">
    <property type="protein sequence ID" value="EGV66595.1"/>
    <property type="molecule type" value="Genomic_DNA"/>
</dbReference>
<gene>
    <name evidence="1" type="ORF">CANTEDRAFT_100922</name>
</gene>